<proteinExistence type="predicted"/>
<dbReference type="EMBL" id="BGPR01009864">
    <property type="protein sequence ID" value="GBN42806.1"/>
    <property type="molecule type" value="Genomic_DNA"/>
</dbReference>
<dbReference type="AlphaFoldDB" id="A0A4Y2NYG3"/>
<name>A0A4Y2NYG3_ARAVE</name>
<comment type="caution">
    <text evidence="1">The sequence shown here is derived from an EMBL/GenBank/DDBJ whole genome shotgun (WGS) entry which is preliminary data.</text>
</comment>
<protein>
    <submittedName>
        <fullName evidence="1">Uncharacterized protein</fullName>
    </submittedName>
</protein>
<accession>A0A4Y2NYG3</accession>
<evidence type="ECO:0000313" key="2">
    <source>
        <dbReference type="Proteomes" id="UP000499080"/>
    </source>
</evidence>
<sequence length="89" mass="10422">MGSCIIADLHHFTPFQKKLPEEDLIHHNQSVTLHRRGRLIGLELEIQKLHNLVVLVPEEWDLILLKNVRCVKLILLPNMTERDWGTVQK</sequence>
<dbReference type="Proteomes" id="UP000499080">
    <property type="component" value="Unassembled WGS sequence"/>
</dbReference>
<gene>
    <name evidence="1" type="ORF">AVEN_149303_1</name>
</gene>
<reference evidence="1 2" key="1">
    <citation type="journal article" date="2019" name="Sci. Rep.">
        <title>Orb-weaving spider Araneus ventricosus genome elucidates the spidroin gene catalogue.</title>
        <authorList>
            <person name="Kono N."/>
            <person name="Nakamura H."/>
            <person name="Ohtoshi R."/>
            <person name="Moran D.A.P."/>
            <person name="Shinohara A."/>
            <person name="Yoshida Y."/>
            <person name="Fujiwara M."/>
            <person name="Mori M."/>
            <person name="Tomita M."/>
            <person name="Arakawa K."/>
        </authorList>
    </citation>
    <scope>NUCLEOTIDE SEQUENCE [LARGE SCALE GENOMIC DNA]</scope>
</reference>
<keyword evidence="2" id="KW-1185">Reference proteome</keyword>
<organism evidence="1 2">
    <name type="scientific">Araneus ventricosus</name>
    <name type="common">Orbweaver spider</name>
    <name type="synonym">Epeira ventricosa</name>
    <dbReference type="NCBI Taxonomy" id="182803"/>
    <lineage>
        <taxon>Eukaryota</taxon>
        <taxon>Metazoa</taxon>
        <taxon>Ecdysozoa</taxon>
        <taxon>Arthropoda</taxon>
        <taxon>Chelicerata</taxon>
        <taxon>Arachnida</taxon>
        <taxon>Araneae</taxon>
        <taxon>Araneomorphae</taxon>
        <taxon>Entelegynae</taxon>
        <taxon>Araneoidea</taxon>
        <taxon>Araneidae</taxon>
        <taxon>Araneus</taxon>
    </lineage>
</organism>
<evidence type="ECO:0000313" key="1">
    <source>
        <dbReference type="EMBL" id="GBN42806.1"/>
    </source>
</evidence>